<dbReference type="EMBL" id="JADPMR010000004">
    <property type="protein sequence ID" value="MBF9003066.1"/>
    <property type="molecule type" value="Genomic_DNA"/>
</dbReference>
<evidence type="ECO:0000313" key="3">
    <source>
        <dbReference type="Proteomes" id="UP000597206"/>
    </source>
</evidence>
<dbReference type="RefSeq" id="WP_196124931.1">
    <property type="nucleotide sequence ID" value="NZ_JADPMR010000004.1"/>
</dbReference>
<sequence>MADPANLQCPTFWNVSLLSSQTLQSVENPHSLVSQQCVDLVFGAELQLLEHDVVSNRIQIGPTLPVMQRFPALGDVSLYVGQTVTTQKWGENRTKTITKTSADLSVSVEYSAKVFDSYLTVTPKVSRGAQWFDDPVISDRTALYSTPIDKEEVTLNYDYPLSTDINYSTHVYAIWSSDEINPVKGVSVNNSYTVSGFEFVHASSNEGYFWRNNLAFDVGKLARSNIVRAALSLDMGQVGENKIYSLANETVVGAAVRLGLYDKDYFTVLSVGVPVDHPQHYYSDNYTLMYWLSFSL</sequence>
<dbReference type="Pfam" id="PF03865">
    <property type="entry name" value="ShlB"/>
    <property type="match status" value="1"/>
</dbReference>
<accession>A0ABS0GKV2</accession>
<dbReference type="InterPro" id="IPR005565">
    <property type="entry name" value="Hemolysn_activator_HlyB_C"/>
</dbReference>
<comment type="caution">
    <text evidence="2">The sequence shown here is derived from an EMBL/GenBank/DDBJ whole genome shotgun (WGS) entry which is preliminary data.</text>
</comment>
<reference evidence="2 3" key="1">
    <citation type="submission" date="2020-11" db="EMBL/GenBank/DDBJ databases">
        <title>Vibrio nitrifigilis sp. nov., a marine nitrogen-fixing bacterium isolated from the lagoon sediment of an islet inside an atoll.</title>
        <authorList>
            <person name="Wang L.-T."/>
            <person name="Shieh W.Y."/>
        </authorList>
    </citation>
    <scope>NUCLEOTIDE SEQUENCE [LARGE SCALE GENOMIC DNA]</scope>
    <source>
        <strain evidence="2 3">NFV-1</strain>
    </source>
</reference>
<gene>
    <name evidence="2" type="ORF">I1A42_21555</name>
</gene>
<protein>
    <recommendedName>
        <fullName evidence="1">Haemolysin activator HlyB C-terminal domain-containing protein</fullName>
    </recommendedName>
</protein>
<keyword evidence="3" id="KW-1185">Reference proteome</keyword>
<feature type="domain" description="Haemolysin activator HlyB C-terminal" evidence="1">
    <location>
        <begin position="98"/>
        <end position="256"/>
    </location>
</feature>
<proteinExistence type="predicted"/>
<evidence type="ECO:0000259" key="1">
    <source>
        <dbReference type="Pfam" id="PF03865"/>
    </source>
</evidence>
<name>A0ABS0GKV2_9VIBR</name>
<evidence type="ECO:0000313" key="2">
    <source>
        <dbReference type="EMBL" id="MBF9003066.1"/>
    </source>
</evidence>
<dbReference type="Proteomes" id="UP000597206">
    <property type="component" value="Unassembled WGS sequence"/>
</dbReference>
<organism evidence="2 3">
    <name type="scientific">Vibrio nitrifigilis</name>
    <dbReference type="NCBI Taxonomy" id="2789781"/>
    <lineage>
        <taxon>Bacteria</taxon>
        <taxon>Pseudomonadati</taxon>
        <taxon>Pseudomonadota</taxon>
        <taxon>Gammaproteobacteria</taxon>
        <taxon>Vibrionales</taxon>
        <taxon>Vibrionaceae</taxon>
        <taxon>Vibrio</taxon>
    </lineage>
</organism>